<comment type="function">
    <text evidence="7">Regulatory DnaK co-chaperone. Direct interaction between DnaK and DjlA is needed for the induction of the wcaABCDE operon, involved in the synthesis of a colanic acid polysaccharide capsule, possibly through activation of the RcsB/RcsC phosphotransfer signaling pathway. The colanic acid capsule may help the bacterium survive conditions outside the host.</text>
</comment>
<comment type="subunit">
    <text evidence="7">Homodimer.</text>
</comment>
<evidence type="ECO:0000313" key="10">
    <source>
        <dbReference type="EMBL" id="QJR80272.1"/>
    </source>
</evidence>
<dbReference type="NCBIfam" id="NF006948">
    <property type="entry name" value="PRK09430.1"/>
    <property type="match status" value="1"/>
</dbReference>
<feature type="topological domain" description="Cytoplasmic" evidence="7">
    <location>
        <begin position="31"/>
        <end position="289"/>
    </location>
</feature>
<evidence type="ECO:0000256" key="4">
    <source>
        <dbReference type="ARBA" id="ARBA00022989"/>
    </source>
</evidence>
<keyword evidence="4 7" id="KW-1133">Transmembrane helix</keyword>
<name>A0A6M4MAS6_9ALTE</name>
<dbReference type="InterPro" id="IPR001623">
    <property type="entry name" value="DnaJ_domain"/>
</dbReference>
<protein>
    <recommendedName>
        <fullName evidence="7">Co-chaperone protein DjlA</fullName>
    </recommendedName>
</protein>
<dbReference type="AlphaFoldDB" id="A0A6M4MAS6"/>
<dbReference type="GO" id="GO:0051087">
    <property type="term" value="F:protein-folding chaperone binding"/>
    <property type="evidence" value="ECO:0007669"/>
    <property type="project" value="InterPro"/>
</dbReference>
<keyword evidence="2 7" id="KW-0997">Cell inner membrane</keyword>
<dbReference type="CDD" id="cd06257">
    <property type="entry name" value="DnaJ"/>
    <property type="match status" value="1"/>
</dbReference>
<dbReference type="RefSeq" id="WP_075608419.1">
    <property type="nucleotide sequence ID" value="NZ_CP052766.1"/>
</dbReference>
<evidence type="ECO:0000259" key="9">
    <source>
        <dbReference type="PROSITE" id="PS50076"/>
    </source>
</evidence>
<evidence type="ECO:0000256" key="3">
    <source>
        <dbReference type="ARBA" id="ARBA00022692"/>
    </source>
</evidence>
<dbReference type="PROSITE" id="PS50076">
    <property type="entry name" value="DNAJ_2"/>
    <property type="match status" value="1"/>
</dbReference>
<dbReference type="CDD" id="cd07316">
    <property type="entry name" value="terB_like_DjlA"/>
    <property type="match status" value="1"/>
</dbReference>
<reference evidence="11" key="1">
    <citation type="submission" date="2014-12" db="EMBL/GenBank/DDBJ databases">
        <title>Complete genome sequence of a multi-drug resistant Klebsiella pneumoniae.</title>
        <authorList>
            <person name="Hua X."/>
            <person name="Chen Q."/>
            <person name="Li X."/>
            <person name="Feng Y."/>
            <person name="Ruan Z."/>
            <person name="Yu Y."/>
        </authorList>
    </citation>
    <scope>NUCLEOTIDE SEQUENCE [LARGE SCALE GENOMIC DNA]</scope>
    <source>
        <strain evidence="11">5.12</strain>
    </source>
</reference>
<dbReference type="KEGG" id="apel:CA267_005510"/>
<dbReference type="Proteomes" id="UP000219285">
    <property type="component" value="Chromosome"/>
</dbReference>
<keyword evidence="1 7" id="KW-1003">Cell membrane</keyword>
<gene>
    <name evidence="7 10" type="primary">djlA</name>
    <name evidence="10" type="ORF">CA267_005510</name>
</gene>
<dbReference type="Pfam" id="PF00226">
    <property type="entry name" value="DnaJ"/>
    <property type="match status" value="1"/>
</dbReference>
<dbReference type="SUPFAM" id="SSF46565">
    <property type="entry name" value="Chaperone J-domain"/>
    <property type="match status" value="1"/>
</dbReference>
<keyword evidence="5 7" id="KW-0472">Membrane</keyword>
<evidence type="ECO:0000313" key="11">
    <source>
        <dbReference type="Proteomes" id="UP000219285"/>
    </source>
</evidence>
<comment type="domain">
    <text evidence="7">The transmembrane domain is a dimerization domain.</text>
</comment>
<dbReference type="OrthoDB" id="9782583at2"/>
<evidence type="ECO:0000256" key="5">
    <source>
        <dbReference type="ARBA" id="ARBA00023136"/>
    </source>
</evidence>
<proteinExistence type="inferred from homology"/>
<sequence length="289" mass="32814">MRFWGKILGFLFGFMFLKIPGAILGLIVGHFFDRAYSQDFSQLGGFGRFFTDQSALKQQAIFFHSLFASLGHLAKSDGQVTEREIQIATALMDDMRLTGDARKEAQQAFREGKSHDFPVVETLKGLYEASHGRRDILQVFLEILIQAAFADGKISPQEYKVLEKVARPLGFKRQDLDYLISAYEAEIRFRQREYAQGSGHQRGDRQGQQRQRTSSYSATQTLDDAYQILGVNAADDDKTIKRAYRKRMAEHHPDKLISKGLPQQALEIAKGKAQDIQAAYELIKEKRGI</sequence>
<dbReference type="InterPro" id="IPR050817">
    <property type="entry name" value="DjlA_DnaK_co-chaperone"/>
</dbReference>
<dbReference type="InterPro" id="IPR007791">
    <property type="entry name" value="DjlA_N"/>
</dbReference>
<dbReference type="Gene3D" id="1.10.287.110">
    <property type="entry name" value="DnaJ domain"/>
    <property type="match status" value="1"/>
</dbReference>
<feature type="region of interest" description="Disordered" evidence="8">
    <location>
        <begin position="194"/>
        <end position="217"/>
    </location>
</feature>
<reference evidence="10 11" key="2">
    <citation type="submission" date="2020-04" db="EMBL/GenBank/DDBJ databases">
        <title>Complete genome sequence of Alteromonas pelagimontana 5.12T.</title>
        <authorList>
            <person name="Sinha R.K."/>
            <person name="Krishnan K.P."/>
            <person name="Kurian J.P."/>
        </authorList>
    </citation>
    <scope>NUCLEOTIDE SEQUENCE [LARGE SCALE GENOMIC DNA]</scope>
    <source>
        <strain evidence="10 11">5.12</strain>
    </source>
</reference>
<keyword evidence="6 7" id="KW-0143">Chaperone</keyword>
<evidence type="ECO:0000256" key="1">
    <source>
        <dbReference type="ARBA" id="ARBA00022475"/>
    </source>
</evidence>
<dbReference type="InterPro" id="IPR029024">
    <property type="entry name" value="TerB-like"/>
</dbReference>
<feature type="topological domain" description="Periplasmic" evidence="7">
    <location>
        <begin position="1"/>
        <end position="6"/>
    </location>
</feature>
<dbReference type="SMART" id="SM00271">
    <property type="entry name" value="DnaJ"/>
    <property type="match status" value="1"/>
</dbReference>
<evidence type="ECO:0000256" key="6">
    <source>
        <dbReference type="ARBA" id="ARBA00023186"/>
    </source>
</evidence>
<dbReference type="PANTHER" id="PTHR24074">
    <property type="entry name" value="CO-CHAPERONE PROTEIN DJLA"/>
    <property type="match status" value="1"/>
</dbReference>
<feature type="compositionally biased region" description="Low complexity" evidence="8">
    <location>
        <begin position="208"/>
        <end position="217"/>
    </location>
</feature>
<keyword evidence="3 7" id="KW-0812">Transmembrane</keyword>
<dbReference type="Pfam" id="PF05099">
    <property type="entry name" value="TerB"/>
    <property type="match status" value="1"/>
</dbReference>
<comment type="subcellular location">
    <subcellularLocation>
        <location evidence="7">Cell inner membrane</location>
        <topology evidence="7">Single-pass type III membrane protein</topology>
    </subcellularLocation>
</comment>
<dbReference type="InterPro" id="IPR023749">
    <property type="entry name" value="DjlA"/>
</dbReference>
<keyword evidence="11" id="KW-1185">Reference proteome</keyword>
<accession>A0A6M4MAS6</accession>
<feature type="domain" description="J" evidence="9">
    <location>
        <begin position="224"/>
        <end position="288"/>
    </location>
</feature>
<dbReference type="SUPFAM" id="SSF158682">
    <property type="entry name" value="TerB-like"/>
    <property type="match status" value="1"/>
</dbReference>
<organism evidence="10 11">
    <name type="scientific">Alteromonas pelagimontana</name>
    <dbReference type="NCBI Taxonomy" id="1858656"/>
    <lineage>
        <taxon>Bacteria</taxon>
        <taxon>Pseudomonadati</taxon>
        <taxon>Pseudomonadota</taxon>
        <taxon>Gammaproteobacteria</taxon>
        <taxon>Alteromonadales</taxon>
        <taxon>Alteromonadaceae</taxon>
        <taxon>Alteromonas/Salinimonas group</taxon>
        <taxon>Alteromonas</taxon>
    </lineage>
</organism>
<dbReference type="InterPro" id="IPR036869">
    <property type="entry name" value="J_dom_sf"/>
</dbReference>
<evidence type="ECO:0000256" key="2">
    <source>
        <dbReference type="ARBA" id="ARBA00022519"/>
    </source>
</evidence>
<dbReference type="GO" id="GO:0005886">
    <property type="term" value="C:plasma membrane"/>
    <property type="evidence" value="ECO:0007669"/>
    <property type="project" value="UniProtKB-SubCell"/>
</dbReference>
<dbReference type="HAMAP" id="MF_01153">
    <property type="entry name" value="DjlA"/>
    <property type="match status" value="1"/>
</dbReference>
<evidence type="ECO:0000256" key="8">
    <source>
        <dbReference type="SAM" id="MobiDB-lite"/>
    </source>
</evidence>
<evidence type="ECO:0000256" key="7">
    <source>
        <dbReference type="HAMAP-Rule" id="MF_01153"/>
    </source>
</evidence>
<dbReference type="PRINTS" id="PR00625">
    <property type="entry name" value="JDOMAIN"/>
</dbReference>
<dbReference type="EMBL" id="CP052766">
    <property type="protein sequence ID" value="QJR80272.1"/>
    <property type="molecule type" value="Genomic_DNA"/>
</dbReference>
<dbReference type="Gene3D" id="1.10.3680.10">
    <property type="entry name" value="TerB-like"/>
    <property type="match status" value="1"/>
</dbReference>